<sequence length="272" mass="28106">MAVFTPTEVIGHRGAGRGSAGGLRENTVASYLAAAEAGASWVEIDVRRTADDALVLYHDAAPAGGRPVVDLTAAQCREAGLVPLEEALAALPPEVGLDVDVKTVMEDAVDPPERRTGALLAPVLRREAERRRLFVCSFDPAVLLQVHREVPGVPTAWMPFVRNPLDQAVAGAAGLGCAIVAIDARSFGLSGDAPRPGRRSVGYTVDVAHRAGLEVVSWCPDPVDAARFAEAGVDAVVVDDVPGVVAALKEGSGREGSGEEGPGEDAAPGGDR</sequence>
<evidence type="ECO:0000256" key="1">
    <source>
        <dbReference type="ARBA" id="ARBA00022801"/>
    </source>
</evidence>
<dbReference type="SUPFAM" id="SSF51695">
    <property type="entry name" value="PLC-like phosphodiesterases"/>
    <property type="match status" value="1"/>
</dbReference>
<feature type="domain" description="GP-PDE" evidence="3">
    <location>
        <begin position="7"/>
        <end position="248"/>
    </location>
</feature>
<dbReference type="GO" id="GO:0046475">
    <property type="term" value="P:glycerophospholipid catabolic process"/>
    <property type="evidence" value="ECO:0007669"/>
    <property type="project" value="TreeGrafter"/>
</dbReference>
<evidence type="ECO:0000256" key="2">
    <source>
        <dbReference type="SAM" id="MobiDB-lite"/>
    </source>
</evidence>
<evidence type="ECO:0000313" key="5">
    <source>
        <dbReference type="Proteomes" id="UP000572635"/>
    </source>
</evidence>
<keyword evidence="1 4" id="KW-0378">Hydrolase</keyword>
<dbReference type="InterPro" id="IPR051578">
    <property type="entry name" value="GDPD"/>
</dbReference>
<dbReference type="InterPro" id="IPR030395">
    <property type="entry name" value="GP_PDE_dom"/>
</dbReference>
<dbReference type="EC" id="3.1.4.46" evidence="4"/>
<dbReference type="PROSITE" id="PS51704">
    <property type="entry name" value="GP_PDE"/>
    <property type="match status" value="1"/>
</dbReference>
<dbReference type="InterPro" id="IPR017946">
    <property type="entry name" value="PLC-like_Pdiesterase_TIM-brl"/>
</dbReference>
<evidence type="ECO:0000313" key="4">
    <source>
        <dbReference type="EMBL" id="MBB5432912.1"/>
    </source>
</evidence>
<accession>A0A7W8VE40</accession>
<name>A0A7W8VE40_9ACTN</name>
<reference evidence="4 5" key="1">
    <citation type="submission" date="2020-08" db="EMBL/GenBank/DDBJ databases">
        <title>Sequencing the genomes of 1000 actinobacteria strains.</title>
        <authorList>
            <person name="Klenk H.-P."/>
        </authorList>
    </citation>
    <scope>NUCLEOTIDE SEQUENCE [LARGE SCALE GENOMIC DNA]</scope>
    <source>
        <strain evidence="4 5">DSM 44551</strain>
    </source>
</reference>
<dbReference type="Gene3D" id="3.20.20.190">
    <property type="entry name" value="Phosphatidylinositol (PI) phosphodiesterase"/>
    <property type="match status" value="1"/>
</dbReference>
<keyword evidence="5" id="KW-1185">Reference proteome</keyword>
<dbReference type="EMBL" id="JACHDB010000001">
    <property type="protein sequence ID" value="MBB5432912.1"/>
    <property type="molecule type" value="Genomic_DNA"/>
</dbReference>
<protein>
    <submittedName>
        <fullName evidence="4">Glycerophosphoryl diester phosphodiesterase</fullName>
        <ecNumber evidence="4">3.1.4.46</ecNumber>
    </submittedName>
</protein>
<gene>
    <name evidence="4" type="ORF">HDA36_002996</name>
</gene>
<feature type="region of interest" description="Disordered" evidence="2">
    <location>
        <begin position="248"/>
        <end position="272"/>
    </location>
</feature>
<dbReference type="PANTHER" id="PTHR22958">
    <property type="entry name" value="GLYCEROPHOSPHORYL DIESTER PHOSPHODIESTERASE"/>
    <property type="match status" value="1"/>
</dbReference>
<dbReference type="AlphaFoldDB" id="A0A7W8VE40"/>
<proteinExistence type="predicted"/>
<evidence type="ECO:0000259" key="3">
    <source>
        <dbReference type="PROSITE" id="PS51704"/>
    </source>
</evidence>
<dbReference type="CDD" id="cd08556">
    <property type="entry name" value="GDPD"/>
    <property type="match status" value="1"/>
</dbReference>
<organism evidence="4 5">
    <name type="scientific">Nocardiopsis composta</name>
    <dbReference type="NCBI Taxonomy" id="157465"/>
    <lineage>
        <taxon>Bacteria</taxon>
        <taxon>Bacillati</taxon>
        <taxon>Actinomycetota</taxon>
        <taxon>Actinomycetes</taxon>
        <taxon>Streptosporangiales</taxon>
        <taxon>Nocardiopsidaceae</taxon>
        <taxon>Nocardiopsis</taxon>
    </lineage>
</organism>
<dbReference type="RefSeq" id="WP_184392410.1">
    <property type="nucleotide sequence ID" value="NZ_BAAAJD010000134.1"/>
</dbReference>
<dbReference type="GO" id="GO:0008889">
    <property type="term" value="F:glycerophosphodiester phosphodiesterase activity"/>
    <property type="evidence" value="ECO:0007669"/>
    <property type="project" value="UniProtKB-EC"/>
</dbReference>
<dbReference type="PANTHER" id="PTHR22958:SF1">
    <property type="entry name" value="GLYCEROPHOSPHOCHOLINE PHOSPHODIESTERASE GPCPD1"/>
    <property type="match status" value="1"/>
</dbReference>
<dbReference type="Proteomes" id="UP000572635">
    <property type="component" value="Unassembled WGS sequence"/>
</dbReference>
<dbReference type="Pfam" id="PF03009">
    <property type="entry name" value="GDPD"/>
    <property type="match status" value="1"/>
</dbReference>
<comment type="caution">
    <text evidence="4">The sequence shown here is derived from an EMBL/GenBank/DDBJ whole genome shotgun (WGS) entry which is preliminary data.</text>
</comment>